<proteinExistence type="predicted"/>
<feature type="domain" description="TonB-dependent receptor-like beta-barrel" evidence="10">
    <location>
        <begin position="387"/>
        <end position="896"/>
    </location>
</feature>
<keyword evidence="2" id="KW-0813">Transport</keyword>
<protein>
    <submittedName>
        <fullName evidence="11">TonB-dependent receptor</fullName>
    </submittedName>
</protein>
<dbReference type="AlphaFoldDB" id="A0A937X6B6"/>
<keyword evidence="8 11" id="KW-0675">Receptor</keyword>
<keyword evidence="3" id="KW-1134">Transmembrane beta strand</keyword>
<evidence type="ECO:0000256" key="3">
    <source>
        <dbReference type="ARBA" id="ARBA00022452"/>
    </source>
</evidence>
<gene>
    <name evidence="11" type="ORF">FJY75_00815</name>
</gene>
<comment type="subcellular location">
    <subcellularLocation>
        <location evidence="1">Cell outer membrane</location>
        <topology evidence="1">Multi-pass membrane protein</topology>
    </subcellularLocation>
</comment>
<evidence type="ECO:0000259" key="10">
    <source>
        <dbReference type="Pfam" id="PF00593"/>
    </source>
</evidence>
<sequence>MRLRQAAGEMRAARAAGGRGGPLVALVARLSPAAAGFALLAAILGVAAAQPEAETGAVEGRVRERAGGAPLSPANVLLLGTRLGSTTGPDGRFHFDRVPAGRQVLEVTFMGYRAARDTLVVSAGGRVRVTIDLDPAVVRTLEAIEIRADRPLIDIHRTATTHALSARDLEAVLAQAPTVDAVVEQQPGIVRDRGRLHFRGGRADESLFVLDGIKVRDLLSGESSGTEIASRSAQEVQVMTGGFDARYSQAMSGVVETRLKEGTRSWSGALSYETDAPFDRQNLHQAHAEISGPHLLLTPLLRLAGARRPEATFYASLSTELSNGYLPAVGDLPGGPRLYSSVRDGFLGWEFGYGDALAPLAQNQWRGVLKSTWTANADNKLALSLTKTLTISQDWGAPDIGEIDRNITNFPWAWAPRLDHHYTITRDVNIASLTWNRSLGLKTRTAVRLWRHYSGQRKDVGGRRWDAYDRTRDAERRDDPTFVDTPYFVDGGDAGDWRDRYVVVWGLGNDWSRRLGAHAFEWGFSAEYQDVQYMALNAHTVDLANNLPLGDEYDLFHVTPNAGSLYLQDRFEHEGMSVNLGLAYDYWFPGEQVEKGLAACSRPHFTDALQEKFLRETHAFLGRRFKGHMSPRLGVSFPISEQAHLFFNYGHYSQRPPYYYVYAKSSSQSGEEYPRIGNPTLNPQISVSYEVGSEYQLVEGTALRGSLFWKDMYDYPTSIRLVMRERATARSNFFMYWNMDYARTRGIELSLLQSRRSFLAGSLSYTYSVGKGKSSDPNKTKVLQETGGDSREPLLDEEFLWWNRPHKLTAQINLRVRRDETPPRWLGFRWPDDLQARLYFAVRSGRAYTPYNSGGQRVGDPYSRSGPIDRTCDFSLSKGFPLAGRRAEVSFNVYNLFGWRTPLVFDAVTGEAYRPGVGSLTQPREDPSTYGAYLAETVAERTANYVADYRRRYGRDPDPSMVESYAAGVAASIRYDYTATYYSAQDPSYLSAPRTFRLGISYAW</sequence>
<dbReference type="GO" id="GO:0015344">
    <property type="term" value="F:siderophore uptake transmembrane transporter activity"/>
    <property type="evidence" value="ECO:0007669"/>
    <property type="project" value="TreeGrafter"/>
</dbReference>
<keyword evidence="4" id="KW-0812">Transmembrane</keyword>
<keyword evidence="7" id="KW-0472">Membrane</keyword>
<evidence type="ECO:0000256" key="2">
    <source>
        <dbReference type="ARBA" id="ARBA00022448"/>
    </source>
</evidence>
<dbReference type="EMBL" id="VGIY01000008">
    <property type="protein sequence ID" value="MBM3316370.1"/>
    <property type="molecule type" value="Genomic_DNA"/>
</dbReference>
<dbReference type="Gene3D" id="2.170.130.10">
    <property type="entry name" value="TonB-dependent receptor, plug domain"/>
    <property type="match status" value="1"/>
</dbReference>
<evidence type="ECO:0000256" key="5">
    <source>
        <dbReference type="ARBA" id="ARBA00022729"/>
    </source>
</evidence>
<dbReference type="SUPFAM" id="SSF56935">
    <property type="entry name" value="Porins"/>
    <property type="match status" value="1"/>
</dbReference>
<dbReference type="InterPro" id="IPR036942">
    <property type="entry name" value="Beta-barrel_TonB_sf"/>
</dbReference>
<evidence type="ECO:0000256" key="9">
    <source>
        <dbReference type="ARBA" id="ARBA00023237"/>
    </source>
</evidence>
<comment type="caution">
    <text evidence="11">The sequence shown here is derived from an EMBL/GenBank/DDBJ whole genome shotgun (WGS) entry which is preliminary data.</text>
</comment>
<dbReference type="InterPro" id="IPR037066">
    <property type="entry name" value="Plug_dom_sf"/>
</dbReference>
<evidence type="ECO:0000256" key="6">
    <source>
        <dbReference type="ARBA" id="ARBA00023077"/>
    </source>
</evidence>
<evidence type="ECO:0000313" key="11">
    <source>
        <dbReference type="EMBL" id="MBM3316370.1"/>
    </source>
</evidence>
<dbReference type="Pfam" id="PF13620">
    <property type="entry name" value="CarboxypepD_reg"/>
    <property type="match status" value="1"/>
</dbReference>
<keyword evidence="6" id="KW-0798">TonB box</keyword>
<dbReference type="PANTHER" id="PTHR30069:SF29">
    <property type="entry name" value="HEMOGLOBIN AND HEMOGLOBIN-HAPTOGLOBIN-BINDING PROTEIN 1-RELATED"/>
    <property type="match status" value="1"/>
</dbReference>
<evidence type="ECO:0000256" key="7">
    <source>
        <dbReference type="ARBA" id="ARBA00023136"/>
    </source>
</evidence>
<evidence type="ECO:0000256" key="4">
    <source>
        <dbReference type="ARBA" id="ARBA00022692"/>
    </source>
</evidence>
<dbReference type="GO" id="GO:0009279">
    <property type="term" value="C:cell outer membrane"/>
    <property type="evidence" value="ECO:0007669"/>
    <property type="project" value="UniProtKB-SubCell"/>
</dbReference>
<reference evidence="11" key="1">
    <citation type="submission" date="2019-03" db="EMBL/GenBank/DDBJ databases">
        <title>Lake Tanganyika Metagenome-Assembled Genomes (MAGs).</title>
        <authorList>
            <person name="Tran P."/>
        </authorList>
    </citation>
    <scope>NUCLEOTIDE SEQUENCE</scope>
    <source>
        <strain evidence="11">M_DeepCast_400m_m2_100</strain>
    </source>
</reference>
<dbReference type="Gene3D" id="2.40.170.20">
    <property type="entry name" value="TonB-dependent receptor, beta-barrel domain"/>
    <property type="match status" value="1"/>
</dbReference>
<keyword evidence="9" id="KW-0998">Cell outer membrane</keyword>
<dbReference type="GO" id="GO:0044718">
    <property type="term" value="P:siderophore transmembrane transport"/>
    <property type="evidence" value="ECO:0007669"/>
    <property type="project" value="TreeGrafter"/>
</dbReference>
<dbReference type="PANTHER" id="PTHR30069">
    <property type="entry name" value="TONB-DEPENDENT OUTER MEMBRANE RECEPTOR"/>
    <property type="match status" value="1"/>
</dbReference>
<dbReference type="Gene3D" id="2.60.40.1120">
    <property type="entry name" value="Carboxypeptidase-like, regulatory domain"/>
    <property type="match status" value="1"/>
</dbReference>
<organism evidence="11 12">
    <name type="scientific">Eiseniibacteriota bacterium</name>
    <dbReference type="NCBI Taxonomy" id="2212470"/>
    <lineage>
        <taxon>Bacteria</taxon>
        <taxon>Candidatus Eiseniibacteriota</taxon>
    </lineage>
</organism>
<evidence type="ECO:0000313" key="12">
    <source>
        <dbReference type="Proteomes" id="UP000748308"/>
    </source>
</evidence>
<evidence type="ECO:0000256" key="8">
    <source>
        <dbReference type="ARBA" id="ARBA00023170"/>
    </source>
</evidence>
<dbReference type="Pfam" id="PF00593">
    <property type="entry name" value="TonB_dep_Rec_b-barrel"/>
    <property type="match status" value="1"/>
</dbReference>
<dbReference type="InterPro" id="IPR008969">
    <property type="entry name" value="CarboxyPept-like_regulatory"/>
</dbReference>
<dbReference type="InterPro" id="IPR000531">
    <property type="entry name" value="Beta-barrel_TonB"/>
</dbReference>
<dbReference type="Proteomes" id="UP000748308">
    <property type="component" value="Unassembled WGS sequence"/>
</dbReference>
<name>A0A937X6B6_UNCEI</name>
<evidence type="ECO:0000256" key="1">
    <source>
        <dbReference type="ARBA" id="ARBA00004571"/>
    </source>
</evidence>
<keyword evidence="5" id="KW-0732">Signal</keyword>
<dbReference type="SUPFAM" id="SSF49464">
    <property type="entry name" value="Carboxypeptidase regulatory domain-like"/>
    <property type="match status" value="1"/>
</dbReference>
<accession>A0A937X6B6</accession>
<dbReference type="InterPro" id="IPR039426">
    <property type="entry name" value="TonB-dep_rcpt-like"/>
</dbReference>